<dbReference type="Proteomes" id="UP000676079">
    <property type="component" value="Chromosome"/>
</dbReference>
<sequence>MTSAAGPGDGARAWADGAAARFSLGGIRTAEFLALLYTPGLAAAVEGLDAVVRDTPAVGTARRGRAGTGPRPDWAPRVFTDALPADLRHRLLVWTELVPARRHGIGRAITPPDAAANDVYRVLHRHLREDGAPWEAGLLSLYLDMCLAHVVDVHSVLAVCERLTADAPAEHLAQLEEMGARRFGGRGDQSSGPPAPGPEHVRLLRLLQRLDRSRTPEDVLPPGDLLGDLLSTARPDLWTGTGTADLLVHLLEPPSTRPSAAWRRRTAGHLAALPDAAATVLGILDLVPSLPEAGPRDRWDTSADHLRPHVQDILHGAVWCADLLPEEAREAAVPVLERTAAFTGTGPGGSRKVRAERAASAAVRVLAGWGGPPEARALARLGAVIEKETLRRVLAAAAASLPAASRGAP</sequence>
<reference evidence="1 2" key="1">
    <citation type="submission" date="2021-05" db="EMBL/GenBank/DDBJ databases">
        <title>Direct Submission.</title>
        <authorList>
            <person name="Li K."/>
            <person name="Gao J."/>
        </authorList>
    </citation>
    <scope>NUCLEOTIDE SEQUENCE [LARGE SCALE GENOMIC DNA]</scope>
    <source>
        <strain evidence="1 2">Mg02</strain>
    </source>
</reference>
<organism evidence="1 2">
    <name type="scientific">Nocardiopsis changdeensis</name>
    <dbReference type="NCBI Taxonomy" id="2831969"/>
    <lineage>
        <taxon>Bacteria</taxon>
        <taxon>Bacillati</taxon>
        <taxon>Actinomycetota</taxon>
        <taxon>Actinomycetes</taxon>
        <taxon>Streptosporangiales</taxon>
        <taxon>Nocardiopsidaceae</taxon>
        <taxon>Nocardiopsis</taxon>
    </lineage>
</organism>
<protein>
    <recommendedName>
        <fullName evidence="3">HEAT repeat domain-containing protein</fullName>
    </recommendedName>
</protein>
<evidence type="ECO:0000313" key="1">
    <source>
        <dbReference type="EMBL" id="QUX25295.1"/>
    </source>
</evidence>
<proteinExistence type="predicted"/>
<gene>
    <name evidence="1" type="ORF">KGD84_14190</name>
</gene>
<name>A0ABX8BSS4_9ACTN</name>
<keyword evidence="2" id="KW-1185">Reference proteome</keyword>
<evidence type="ECO:0008006" key="3">
    <source>
        <dbReference type="Google" id="ProtNLM"/>
    </source>
</evidence>
<evidence type="ECO:0000313" key="2">
    <source>
        <dbReference type="Proteomes" id="UP000676079"/>
    </source>
</evidence>
<accession>A0ABX8BSS4</accession>
<dbReference type="RefSeq" id="WP_220560820.1">
    <property type="nucleotide sequence ID" value="NZ_CP074133.1"/>
</dbReference>
<dbReference type="EMBL" id="CP074133">
    <property type="protein sequence ID" value="QUX25295.1"/>
    <property type="molecule type" value="Genomic_DNA"/>
</dbReference>